<comment type="caution">
    <text evidence="1">The sequence shown here is derived from an EMBL/GenBank/DDBJ whole genome shotgun (WGS) entry which is preliminary data.</text>
</comment>
<evidence type="ECO:0000313" key="1">
    <source>
        <dbReference type="EMBL" id="MCP2727194.1"/>
    </source>
</evidence>
<dbReference type="AlphaFoldDB" id="A0AAE3GNJ2"/>
<sequence length="81" mass="8577">MENYLCLTSIATLLLGLHLLGHKLVDASIQINLPGTTSSEQSLVGKNINISKAIESIDGYAIAFQPPDKGGPRISRSAGTR</sequence>
<protein>
    <submittedName>
        <fullName evidence="1">Uncharacterized protein</fullName>
    </submittedName>
</protein>
<dbReference type="EMBL" id="JAMZMM010000008">
    <property type="protein sequence ID" value="MCP2727194.1"/>
    <property type="molecule type" value="Genomic_DNA"/>
</dbReference>
<dbReference type="Proteomes" id="UP001204953">
    <property type="component" value="Unassembled WGS sequence"/>
</dbReference>
<dbReference type="RefSeq" id="WP_254010012.1">
    <property type="nucleotide sequence ID" value="NZ_JAMZMM010000008.1"/>
</dbReference>
<keyword evidence="2" id="KW-1185">Reference proteome</keyword>
<organism evidence="1 2">
    <name type="scientific">Limnofasciculus baicalensis BBK-W-15</name>
    <dbReference type="NCBI Taxonomy" id="2699891"/>
    <lineage>
        <taxon>Bacteria</taxon>
        <taxon>Bacillati</taxon>
        <taxon>Cyanobacteriota</taxon>
        <taxon>Cyanophyceae</taxon>
        <taxon>Coleofasciculales</taxon>
        <taxon>Coleofasciculaceae</taxon>
        <taxon>Limnofasciculus</taxon>
        <taxon>Limnofasciculus baicalensis</taxon>
    </lineage>
</organism>
<reference evidence="1" key="1">
    <citation type="submission" date="2022-06" db="EMBL/GenBank/DDBJ databases">
        <title>New cyanobacteria of genus Symplocastrum in benthos of Lake Baikal.</title>
        <authorList>
            <person name="Sorokovikova E."/>
            <person name="Tikhonova I."/>
            <person name="Krasnopeev A."/>
            <person name="Evseev P."/>
            <person name="Gladkikh A."/>
            <person name="Belykh O."/>
        </authorList>
    </citation>
    <scope>NUCLEOTIDE SEQUENCE</scope>
    <source>
        <strain evidence="1">BBK-W-15</strain>
    </source>
</reference>
<gene>
    <name evidence="1" type="ORF">NJ959_01740</name>
</gene>
<evidence type="ECO:0000313" key="2">
    <source>
        <dbReference type="Proteomes" id="UP001204953"/>
    </source>
</evidence>
<accession>A0AAE3GNJ2</accession>
<name>A0AAE3GNJ2_9CYAN</name>
<proteinExistence type="predicted"/>